<keyword evidence="3" id="KW-1185">Reference proteome</keyword>
<organism evidence="2 3">
    <name type="scientific">Maribacter caenipelagi</name>
    <dbReference type="NCBI Taxonomy" id="1447781"/>
    <lineage>
        <taxon>Bacteria</taxon>
        <taxon>Pseudomonadati</taxon>
        <taxon>Bacteroidota</taxon>
        <taxon>Flavobacteriia</taxon>
        <taxon>Flavobacteriales</taxon>
        <taxon>Flavobacteriaceae</taxon>
        <taxon>Maribacter</taxon>
    </lineage>
</organism>
<evidence type="ECO:0000259" key="1">
    <source>
        <dbReference type="Pfam" id="PF10988"/>
    </source>
</evidence>
<dbReference type="Pfam" id="PF10988">
    <property type="entry name" value="DUF2807"/>
    <property type="match status" value="1"/>
</dbReference>
<sequence>MLCFFRVVAQDSKIFSTYMTLDELKTIEIHDNLCVMLYPTYFNGLQVKGNRSLKDIINWNYQNGTLKVFTVQENMLASSIEIILYVSELKNIILSETASIEANDKVISNNLTLYSLGDSSYDLIVECTDFQLISDISGTSNLSVTAHNIKIDAKGTSTASMKINADKVIVNQADKSLVSLKGKAKSFSATIENKAKLSAWALLAKDVYLHTLNSEDTQVFAEDRFKINGQGSGKIYVTGNPQQIDTIHLNKRTKIFYRSK</sequence>
<evidence type="ECO:0000313" key="3">
    <source>
        <dbReference type="Proteomes" id="UP000295274"/>
    </source>
</evidence>
<evidence type="ECO:0000313" key="2">
    <source>
        <dbReference type="EMBL" id="TDS16855.1"/>
    </source>
</evidence>
<reference evidence="2 3" key="1">
    <citation type="submission" date="2019-03" db="EMBL/GenBank/DDBJ databases">
        <title>Genomic Encyclopedia of Type Strains, Phase III (KMG-III): the genomes of soil and plant-associated and newly described type strains.</title>
        <authorList>
            <person name="Whitman W."/>
        </authorList>
    </citation>
    <scope>NUCLEOTIDE SEQUENCE [LARGE SCALE GENOMIC DNA]</scope>
    <source>
        <strain evidence="2 3">CECT 8455</strain>
    </source>
</reference>
<dbReference type="AlphaFoldDB" id="A0A4R7D9Y1"/>
<protein>
    <submittedName>
        <fullName evidence="2">Putative autotransporter adhesin-like protein</fullName>
    </submittedName>
</protein>
<accession>A0A4R7D9Y1</accession>
<feature type="domain" description="Putative auto-transporter adhesin head GIN" evidence="1">
    <location>
        <begin position="143"/>
        <end position="241"/>
    </location>
</feature>
<comment type="caution">
    <text evidence="2">The sequence shown here is derived from an EMBL/GenBank/DDBJ whole genome shotgun (WGS) entry which is preliminary data.</text>
</comment>
<dbReference type="Proteomes" id="UP000295274">
    <property type="component" value="Unassembled WGS sequence"/>
</dbReference>
<proteinExistence type="predicted"/>
<name>A0A4R7D9Y1_9FLAO</name>
<gene>
    <name evidence="2" type="ORF">DFQ03_1343</name>
</gene>
<dbReference type="Gene3D" id="2.160.20.120">
    <property type="match status" value="1"/>
</dbReference>
<dbReference type="InterPro" id="IPR021255">
    <property type="entry name" value="DUF2807"/>
</dbReference>
<dbReference type="EMBL" id="SNZW01000013">
    <property type="protein sequence ID" value="TDS16855.1"/>
    <property type="molecule type" value="Genomic_DNA"/>
</dbReference>